<dbReference type="CDD" id="cd02440">
    <property type="entry name" value="AdoMet_MTases"/>
    <property type="match status" value="1"/>
</dbReference>
<evidence type="ECO:0000313" key="3">
    <source>
        <dbReference type="Proteomes" id="UP000198757"/>
    </source>
</evidence>
<proteinExistence type="predicted"/>
<dbReference type="Proteomes" id="UP000198757">
    <property type="component" value="Unassembled WGS sequence"/>
</dbReference>
<keyword evidence="2" id="KW-0808">Transferase</keyword>
<accession>A0A1G6YU94</accession>
<dbReference type="Pfam" id="PF13649">
    <property type="entry name" value="Methyltransf_25"/>
    <property type="match status" value="1"/>
</dbReference>
<sequence length="278" mass="31583">MDPVKDYLTINKASWNNTVRFHLESDFYDVAGFIKGASSLNDIELNLLGNIAGKRILHLQCHFGQDSISLARMGAQVTGIDLSDKAIEAANDLAAKTHTNVRFICCDLYDLPNQLNETFDIVFTSYGTIGWLPDLNRWAAVVSTFLKPGGRFVFAEFHPVVWMFDDDFNKVGYSYFNAGPICETDSGTYADRNADLHEEYVMWNHGTAEVLSSLLQNGLELTAFEEFDYSPYNCFRHTTEIAPKKYRIQHLENKIPMVFALTAVKRPPGEFKIFSREY</sequence>
<evidence type="ECO:0000313" key="2">
    <source>
        <dbReference type="EMBL" id="SDD94084.1"/>
    </source>
</evidence>
<dbReference type="InterPro" id="IPR029063">
    <property type="entry name" value="SAM-dependent_MTases_sf"/>
</dbReference>
<dbReference type="PANTHER" id="PTHR43464">
    <property type="entry name" value="METHYLTRANSFERASE"/>
    <property type="match status" value="1"/>
</dbReference>
<dbReference type="GO" id="GO:0032259">
    <property type="term" value="P:methylation"/>
    <property type="evidence" value="ECO:0007669"/>
    <property type="project" value="UniProtKB-KW"/>
</dbReference>
<organism evidence="2 3">
    <name type="scientific">Niabella drilacis (strain DSM 25811 / CCM 8410 / CCUG 62505 / LMG 26954 / E90)</name>
    <dbReference type="NCBI Taxonomy" id="1285928"/>
    <lineage>
        <taxon>Bacteria</taxon>
        <taxon>Pseudomonadati</taxon>
        <taxon>Bacteroidota</taxon>
        <taxon>Chitinophagia</taxon>
        <taxon>Chitinophagales</taxon>
        <taxon>Chitinophagaceae</taxon>
        <taxon>Niabella</taxon>
    </lineage>
</organism>
<gene>
    <name evidence="2" type="ORF">SAMN04487894_116103</name>
</gene>
<name>A0A1G6YU94_NIADE</name>
<dbReference type="STRING" id="1285928.SAMN04487894_116103"/>
<protein>
    <submittedName>
        <fullName evidence="2">Methyltransferase domain-containing protein</fullName>
    </submittedName>
</protein>
<dbReference type="SUPFAM" id="SSF53335">
    <property type="entry name" value="S-adenosyl-L-methionine-dependent methyltransferases"/>
    <property type="match status" value="1"/>
</dbReference>
<dbReference type="OrthoDB" id="8385759at2"/>
<evidence type="ECO:0000259" key="1">
    <source>
        <dbReference type="Pfam" id="PF13649"/>
    </source>
</evidence>
<keyword evidence="3" id="KW-1185">Reference proteome</keyword>
<dbReference type="AlphaFoldDB" id="A0A1G6YU94"/>
<reference evidence="3" key="1">
    <citation type="submission" date="2016-10" db="EMBL/GenBank/DDBJ databases">
        <authorList>
            <person name="Varghese N."/>
            <person name="Submissions S."/>
        </authorList>
    </citation>
    <scope>NUCLEOTIDE SEQUENCE [LARGE SCALE GENOMIC DNA]</scope>
    <source>
        <strain evidence="3">DSM 25811 / CCM 8410 / LMG 26954 / E90</strain>
    </source>
</reference>
<keyword evidence="2" id="KW-0489">Methyltransferase</keyword>
<dbReference type="InterPro" id="IPR041698">
    <property type="entry name" value="Methyltransf_25"/>
</dbReference>
<dbReference type="Gene3D" id="3.40.50.150">
    <property type="entry name" value="Vaccinia Virus protein VP39"/>
    <property type="match status" value="1"/>
</dbReference>
<dbReference type="PANTHER" id="PTHR43464:SF82">
    <property type="entry name" value="METHYLTRANSFERASE DOMAIN-CONTAINING PROTEIN"/>
    <property type="match status" value="1"/>
</dbReference>
<dbReference type="EMBL" id="FMZO01000016">
    <property type="protein sequence ID" value="SDD94084.1"/>
    <property type="molecule type" value="Genomic_DNA"/>
</dbReference>
<feature type="domain" description="Methyltransferase" evidence="1">
    <location>
        <begin position="56"/>
        <end position="150"/>
    </location>
</feature>
<dbReference type="GO" id="GO:0008168">
    <property type="term" value="F:methyltransferase activity"/>
    <property type="evidence" value="ECO:0007669"/>
    <property type="project" value="UniProtKB-KW"/>
</dbReference>